<dbReference type="EMBL" id="CACRXK020005506">
    <property type="protein sequence ID" value="CAB4006432.1"/>
    <property type="molecule type" value="Genomic_DNA"/>
</dbReference>
<evidence type="ECO:0000313" key="2">
    <source>
        <dbReference type="Proteomes" id="UP001152795"/>
    </source>
</evidence>
<feature type="non-terminal residue" evidence="1">
    <location>
        <position position="1"/>
    </location>
</feature>
<gene>
    <name evidence="1" type="ORF">PACLA_8A003239</name>
</gene>
<dbReference type="Proteomes" id="UP001152795">
    <property type="component" value="Unassembled WGS sequence"/>
</dbReference>
<sequence length="188" mass="21011">LEDKLFDTTKEIIGIINSSNFKGSFRSTIGSRTAVEVLTTSLDRLHEWRENITSIPNVTIWKLCQNEPDCEIKRCTIQLKNIAVNASALSHPFCLSGADIIVLDYIIKGKLISKLEENETVSLKFSKKLESVTTKQVNCLHLQGVQWNNKGMQVGRIGGNIECLTNHLSSFTMVVLDAEVYGDNKLNL</sequence>
<dbReference type="AlphaFoldDB" id="A0A7D9IFJ1"/>
<proteinExistence type="predicted"/>
<reference evidence="1" key="1">
    <citation type="submission" date="2020-04" db="EMBL/GenBank/DDBJ databases">
        <authorList>
            <person name="Alioto T."/>
            <person name="Alioto T."/>
            <person name="Gomez Garrido J."/>
        </authorList>
    </citation>
    <scope>NUCLEOTIDE SEQUENCE</scope>
    <source>
        <strain evidence="1">A484AB</strain>
    </source>
</reference>
<keyword evidence="2" id="KW-1185">Reference proteome</keyword>
<comment type="caution">
    <text evidence="1">The sequence shown here is derived from an EMBL/GenBank/DDBJ whole genome shotgun (WGS) entry which is preliminary data.</text>
</comment>
<organism evidence="1 2">
    <name type="scientific">Paramuricea clavata</name>
    <name type="common">Red gorgonian</name>
    <name type="synonym">Violescent sea-whip</name>
    <dbReference type="NCBI Taxonomy" id="317549"/>
    <lineage>
        <taxon>Eukaryota</taxon>
        <taxon>Metazoa</taxon>
        <taxon>Cnidaria</taxon>
        <taxon>Anthozoa</taxon>
        <taxon>Octocorallia</taxon>
        <taxon>Malacalcyonacea</taxon>
        <taxon>Plexauridae</taxon>
        <taxon>Paramuricea</taxon>
    </lineage>
</organism>
<evidence type="ECO:0000313" key="1">
    <source>
        <dbReference type="EMBL" id="CAB4006432.1"/>
    </source>
</evidence>
<protein>
    <submittedName>
        <fullName evidence="1">Uncharacterized protein</fullName>
    </submittedName>
</protein>
<dbReference type="OrthoDB" id="10040049at2759"/>
<name>A0A7D9IFJ1_PARCT</name>
<accession>A0A7D9IFJ1</accession>